<evidence type="ECO:0000313" key="2">
    <source>
        <dbReference type="Proteomes" id="UP000269377"/>
    </source>
</evidence>
<accession>A0A2I7QMD2</accession>
<organism evidence="1 2">
    <name type="scientific">Vibrio phage 1.025.O._10N.222.46.B6</name>
    <dbReference type="NCBI Taxonomy" id="1881420"/>
    <lineage>
        <taxon>Viruses</taxon>
        <taxon>Duplodnaviria</taxon>
        <taxon>Heunggongvirae</taxon>
        <taxon>Uroviricota</taxon>
        <taxon>Caudoviricetes</taxon>
        <taxon>Schitoviridae</taxon>
        <taxon>Pontosvirinae</taxon>
        <taxon>Nahantvirus</taxon>
        <taxon>Nahantvirus 49C7</taxon>
    </lineage>
</organism>
<proteinExistence type="predicted"/>
<dbReference type="EMBL" id="MG592409">
    <property type="protein sequence ID" value="AUR82561.1"/>
    <property type="molecule type" value="Genomic_DNA"/>
</dbReference>
<name>A0A2I7QMD2_9CAUD</name>
<reference evidence="1 2" key="1">
    <citation type="submission" date="2017-11" db="EMBL/GenBank/DDBJ databases">
        <title>A major lineage of nontailed dsDNA viruses as unrecognized killers of marine bacteria.</title>
        <authorList>
            <person name="Kauffman K.M."/>
            <person name="Hussain F.A."/>
            <person name="Yang J."/>
            <person name="Arevalo P."/>
            <person name="Brown J.M."/>
            <person name="Chang W.K."/>
            <person name="VanInsberghe D."/>
            <person name="Elsherbini J."/>
            <person name="Cutler M.B."/>
            <person name="Kelly L."/>
            <person name="Polz M.F."/>
        </authorList>
    </citation>
    <scope>NUCLEOTIDE SEQUENCE [LARGE SCALE GENOMIC DNA]</scope>
</reference>
<gene>
    <name evidence="1" type="ORF">NVP1025O_078</name>
</gene>
<evidence type="ECO:0000313" key="1">
    <source>
        <dbReference type="EMBL" id="AUR82561.1"/>
    </source>
</evidence>
<dbReference type="Proteomes" id="UP000269377">
    <property type="component" value="Segment"/>
</dbReference>
<sequence>MKTVLKLNQLSLFTGASLKQAVGTTSRAGIQRIRIASSLKVQLKDEYLYPSGVIRVPLEFKLAYAELFAMTPRSERKDLRLFFKTVKSTHYRWLADAKSIQDGTAKVRTYIRRG</sequence>
<protein>
    <submittedName>
        <fullName evidence="1">Uncharacterized protein</fullName>
    </submittedName>
</protein>